<evidence type="ECO:0000256" key="7">
    <source>
        <dbReference type="PIRSR" id="PIRSR614186-1"/>
    </source>
</evidence>
<evidence type="ECO:0000256" key="2">
    <source>
        <dbReference type="ARBA" id="ARBA00012479"/>
    </source>
</evidence>
<dbReference type="GO" id="GO:0018738">
    <property type="term" value="F:S-formylglutathione hydrolase activity"/>
    <property type="evidence" value="ECO:0007669"/>
    <property type="project" value="UniProtKB-UniRule"/>
</dbReference>
<comment type="similarity">
    <text evidence="1 8">Belongs to the esterase D family.</text>
</comment>
<evidence type="ECO:0000256" key="5">
    <source>
        <dbReference type="ARBA" id="ARBA00047590"/>
    </source>
</evidence>
<dbReference type="NCBIfam" id="TIGR02821">
    <property type="entry name" value="fghA_ester_D"/>
    <property type="match status" value="1"/>
</dbReference>
<dbReference type="EC" id="3.1.2.12" evidence="2 6"/>
<organism evidence="9 10">
    <name type="scientific">Waterburya agarophytonicola KI4</name>
    <dbReference type="NCBI Taxonomy" id="2874699"/>
    <lineage>
        <taxon>Bacteria</taxon>
        <taxon>Bacillati</taxon>
        <taxon>Cyanobacteriota</taxon>
        <taxon>Cyanophyceae</taxon>
        <taxon>Pleurocapsales</taxon>
        <taxon>Hyellaceae</taxon>
        <taxon>Waterburya</taxon>
        <taxon>Waterburya agarophytonicola</taxon>
    </lineage>
</organism>
<protein>
    <recommendedName>
        <fullName evidence="2 6">S-formylglutathione hydrolase</fullName>
        <ecNumber evidence="2 6">3.1.2.12</ecNumber>
    </recommendedName>
</protein>
<dbReference type="PANTHER" id="PTHR10061">
    <property type="entry name" value="S-FORMYLGLUTATHIONE HYDROLASE"/>
    <property type="match status" value="1"/>
</dbReference>
<comment type="catalytic activity">
    <reaction evidence="5 8">
        <text>S-formylglutathione + H2O = formate + glutathione + H(+)</text>
        <dbReference type="Rhea" id="RHEA:14961"/>
        <dbReference type="ChEBI" id="CHEBI:15377"/>
        <dbReference type="ChEBI" id="CHEBI:15378"/>
        <dbReference type="ChEBI" id="CHEBI:15740"/>
        <dbReference type="ChEBI" id="CHEBI:57688"/>
        <dbReference type="ChEBI" id="CHEBI:57925"/>
        <dbReference type="EC" id="3.1.2.12"/>
    </reaction>
</comment>
<comment type="caution">
    <text evidence="9">The sequence shown here is derived from an EMBL/GenBank/DDBJ whole genome shotgun (WGS) entry which is preliminary data.</text>
</comment>
<evidence type="ECO:0000256" key="4">
    <source>
        <dbReference type="ARBA" id="ARBA00022801"/>
    </source>
</evidence>
<dbReference type="GO" id="GO:0046294">
    <property type="term" value="P:formaldehyde catabolic process"/>
    <property type="evidence" value="ECO:0007669"/>
    <property type="project" value="InterPro"/>
</dbReference>
<evidence type="ECO:0000256" key="6">
    <source>
        <dbReference type="NCBIfam" id="TIGR02821"/>
    </source>
</evidence>
<evidence type="ECO:0000256" key="3">
    <source>
        <dbReference type="ARBA" id="ARBA00022487"/>
    </source>
</evidence>
<gene>
    <name evidence="9" type="primary">fghA</name>
    <name evidence="9" type="ORF">I4641_05920</name>
</gene>
<dbReference type="GO" id="GO:0052689">
    <property type="term" value="F:carboxylic ester hydrolase activity"/>
    <property type="evidence" value="ECO:0007669"/>
    <property type="project" value="UniProtKB-KW"/>
</dbReference>
<keyword evidence="10" id="KW-1185">Reference proteome</keyword>
<dbReference type="Gene3D" id="3.40.50.1820">
    <property type="entry name" value="alpha/beta hydrolase"/>
    <property type="match status" value="1"/>
</dbReference>
<dbReference type="InterPro" id="IPR029058">
    <property type="entry name" value="AB_hydrolase_fold"/>
</dbReference>
<dbReference type="AlphaFoldDB" id="A0A964FED3"/>
<name>A0A964FED3_9CYAN</name>
<dbReference type="InterPro" id="IPR000801">
    <property type="entry name" value="Esterase-like"/>
</dbReference>
<dbReference type="FunFam" id="3.40.50.1820:FF:000002">
    <property type="entry name" value="S-formylglutathione hydrolase"/>
    <property type="match status" value="1"/>
</dbReference>
<dbReference type="EMBL" id="JADWDC010000010">
    <property type="protein sequence ID" value="MCC0176515.1"/>
    <property type="molecule type" value="Genomic_DNA"/>
</dbReference>
<dbReference type="SUPFAM" id="SSF53474">
    <property type="entry name" value="alpha/beta-Hydrolases"/>
    <property type="match status" value="1"/>
</dbReference>
<evidence type="ECO:0000256" key="8">
    <source>
        <dbReference type="RuleBase" id="RU363068"/>
    </source>
</evidence>
<feature type="active site" description="Charge relay system" evidence="7">
    <location>
        <position position="227"/>
    </location>
</feature>
<sequence length="283" mass="31899">MSNTLRPKSEYRCFDGTVAYYSHYSASCDCEMSFAVYLPPQAQLKSVPILYYLSGLTCTEENFMTKAGAQQYAAELGIMLVAPDTSPRNTGIPGEDESWDLGSGAGFYVDATVKPWQKHYQMYTYITKELPALIIQNFPVQADKQSIFGHSMGGHGALICALKNPEQYLSVSAFAPIAAPINCPWGDKLFTAYLGEDKSKWAEYDATKLIEQTQLKSTIMIDQGTEDTFYQQKQLLPENFATASKKANQKLNLRWQTGYDHSYFMISSFIKDHMEHHSIYLNN</sequence>
<dbReference type="PANTHER" id="PTHR10061:SF0">
    <property type="entry name" value="S-FORMYLGLUTATHIONE HYDROLASE"/>
    <property type="match status" value="1"/>
</dbReference>
<proteinExistence type="inferred from homology"/>
<evidence type="ECO:0000256" key="1">
    <source>
        <dbReference type="ARBA" id="ARBA00005622"/>
    </source>
</evidence>
<keyword evidence="3 8" id="KW-0719">Serine esterase</keyword>
<dbReference type="Proteomes" id="UP000729733">
    <property type="component" value="Unassembled WGS sequence"/>
</dbReference>
<dbReference type="InterPro" id="IPR014186">
    <property type="entry name" value="S-formylglutathione_hydrol"/>
</dbReference>
<dbReference type="Pfam" id="PF00756">
    <property type="entry name" value="Esterase"/>
    <property type="match status" value="1"/>
</dbReference>
<accession>A0A964FED3</accession>
<comment type="function">
    <text evidence="8">Serine hydrolase involved in the detoxification of formaldehyde.</text>
</comment>
<evidence type="ECO:0000313" key="9">
    <source>
        <dbReference type="EMBL" id="MCC0176515.1"/>
    </source>
</evidence>
<evidence type="ECO:0000313" key="10">
    <source>
        <dbReference type="Proteomes" id="UP000729733"/>
    </source>
</evidence>
<keyword evidence="4 8" id="KW-0378">Hydrolase</keyword>
<reference evidence="9" key="1">
    <citation type="journal article" date="2021" name="Antonie Van Leeuwenhoek">
        <title>Draft genome and description of Waterburya agarophytonicola gen. nov. sp. nov. (Pleurocapsales, Cyanobacteria): a seaweed symbiont.</title>
        <authorList>
            <person name="Bonthond G."/>
            <person name="Shalygin S."/>
            <person name="Bayer T."/>
            <person name="Weinberger F."/>
        </authorList>
    </citation>
    <scope>NUCLEOTIDE SEQUENCE</scope>
    <source>
        <strain evidence="9">KI4</strain>
    </source>
</reference>
<dbReference type="RefSeq" id="WP_229639553.1">
    <property type="nucleotide sequence ID" value="NZ_JADWDC010000010.1"/>
</dbReference>
<feature type="active site" description="Charge relay system" evidence="7">
    <location>
        <position position="261"/>
    </location>
</feature>
<dbReference type="GO" id="GO:0005829">
    <property type="term" value="C:cytosol"/>
    <property type="evidence" value="ECO:0007669"/>
    <property type="project" value="TreeGrafter"/>
</dbReference>
<feature type="active site" description="Charge relay system" evidence="7">
    <location>
        <position position="151"/>
    </location>
</feature>